<evidence type="ECO:0008006" key="3">
    <source>
        <dbReference type="Google" id="ProtNLM"/>
    </source>
</evidence>
<evidence type="ECO:0000313" key="1">
    <source>
        <dbReference type="EMBL" id="MDT8899104.1"/>
    </source>
</evidence>
<protein>
    <recommendedName>
        <fullName evidence="3">Methyltransferase type 11 domain-containing protein</fullName>
    </recommendedName>
</protein>
<organism evidence="1 2">
    <name type="scientific">Thermanaerothrix solaris</name>
    <dbReference type="NCBI Taxonomy" id="3058434"/>
    <lineage>
        <taxon>Bacteria</taxon>
        <taxon>Bacillati</taxon>
        <taxon>Chloroflexota</taxon>
        <taxon>Anaerolineae</taxon>
        <taxon>Anaerolineales</taxon>
        <taxon>Anaerolineaceae</taxon>
        <taxon>Thermanaerothrix</taxon>
    </lineage>
</organism>
<sequence>MEFLAADAFAPGQSPFQRGVFDGIIAHAVMDLVNLEAGLSTLITYVRPGGWLYLTLNFDGLTQFLPPLTPDLDAQIIALYHQSMDERRFHGLPTGGSTTGRALFVLGPALGLDLMAVGASDWVVSPRHGKYQPDEADFLRSILYFVEDSLSRQALISPTTLADWLAIRKEQIAHCELVFIAHQLDFLFRVPG</sequence>
<proteinExistence type="predicted"/>
<evidence type="ECO:0000313" key="2">
    <source>
        <dbReference type="Proteomes" id="UP001254165"/>
    </source>
</evidence>
<comment type="caution">
    <text evidence="1">The sequence shown here is derived from an EMBL/GenBank/DDBJ whole genome shotgun (WGS) entry which is preliminary data.</text>
</comment>
<dbReference type="Proteomes" id="UP001254165">
    <property type="component" value="Unassembled WGS sequence"/>
</dbReference>
<keyword evidence="2" id="KW-1185">Reference proteome</keyword>
<dbReference type="EMBL" id="JAUHMF010000002">
    <property type="protein sequence ID" value="MDT8899104.1"/>
    <property type="molecule type" value="Genomic_DNA"/>
</dbReference>
<accession>A0ABU3NQJ5</accession>
<reference evidence="1 2" key="1">
    <citation type="submission" date="2023-07" db="EMBL/GenBank/DDBJ databases">
        <title>Novel species of Thermanaerothrix with wide hydrolytic capabilities.</title>
        <authorList>
            <person name="Zayulina K.S."/>
            <person name="Podosokorskaya O.A."/>
            <person name="Elcheninov A.G."/>
        </authorList>
    </citation>
    <scope>NUCLEOTIDE SEQUENCE [LARGE SCALE GENOMIC DNA]</scope>
    <source>
        <strain evidence="1 2">4228-RoL</strain>
    </source>
</reference>
<dbReference type="SUPFAM" id="SSF53335">
    <property type="entry name" value="S-adenosyl-L-methionine-dependent methyltransferases"/>
    <property type="match status" value="1"/>
</dbReference>
<gene>
    <name evidence="1" type="ORF">QYE77_12595</name>
</gene>
<name>A0ABU3NQJ5_9CHLR</name>
<dbReference type="Gene3D" id="3.40.50.150">
    <property type="entry name" value="Vaccinia Virus protein VP39"/>
    <property type="match status" value="1"/>
</dbReference>
<dbReference type="InterPro" id="IPR029063">
    <property type="entry name" value="SAM-dependent_MTases_sf"/>
</dbReference>
<dbReference type="RefSeq" id="WP_315625786.1">
    <property type="nucleotide sequence ID" value="NZ_JAUHMF010000002.1"/>
</dbReference>